<dbReference type="Gene3D" id="3.30.70.1440">
    <property type="entry name" value="Multidrug efflux transporter AcrB pore domain"/>
    <property type="match status" value="1"/>
</dbReference>
<feature type="domain" description="SSD" evidence="2">
    <location>
        <begin position="376"/>
        <end position="505"/>
    </location>
</feature>
<accession>A0ABP8GKE1</accession>
<proteinExistence type="predicted"/>
<dbReference type="InterPro" id="IPR001036">
    <property type="entry name" value="Acrflvin-R"/>
</dbReference>
<feature type="transmembrane region" description="Helical" evidence="1">
    <location>
        <begin position="1010"/>
        <end position="1036"/>
    </location>
</feature>
<feature type="transmembrane region" description="Helical" evidence="1">
    <location>
        <begin position="403"/>
        <end position="427"/>
    </location>
</feature>
<gene>
    <name evidence="3" type="ORF">GCM10023184_13840</name>
</gene>
<feature type="transmembrane region" description="Helical" evidence="1">
    <location>
        <begin position="982"/>
        <end position="1004"/>
    </location>
</feature>
<dbReference type="Gene3D" id="3.30.70.1320">
    <property type="entry name" value="Multidrug efflux transporter AcrB pore domain like"/>
    <property type="match status" value="1"/>
</dbReference>
<dbReference type="SUPFAM" id="SSF82866">
    <property type="entry name" value="Multidrug efflux transporter AcrB transmembrane domain"/>
    <property type="match status" value="2"/>
</dbReference>
<protein>
    <submittedName>
        <fullName evidence="3">Efflux RND transporter permease subunit</fullName>
    </submittedName>
</protein>
<feature type="transmembrane region" description="Helical" evidence="1">
    <location>
        <begin position="448"/>
        <end position="468"/>
    </location>
</feature>
<feature type="transmembrane region" description="Helical" evidence="1">
    <location>
        <begin position="350"/>
        <end position="370"/>
    </location>
</feature>
<dbReference type="Gene3D" id="1.20.1640.10">
    <property type="entry name" value="Multidrug efflux transporter AcrB transmembrane domain"/>
    <property type="match status" value="2"/>
</dbReference>
<name>A0ABP8GKE1_9BACT</name>
<dbReference type="Pfam" id="PF00873">
    <property type="entry name" value="ACR_tran"/>
    <property type="match status" value="1"/>
</dbReference>
<keyword evidence="4" id="KW-1185">Reference proteome</keyword>
<dbReference type="InterPro" id="IPR027463">
    <property type="entry name" value="AcrB_DN_DC_subdom"/>
</dbReference>
<dbReference type="PROSITE" id="PS50156">
    <property type="entry name" value="SSD"/>
    <property type="match status" value="1"/>
</dbReference>
<reference evidence="4" key="1">
    <citation type="journal article" date="2019" name="Int. J. Syst. Evol. Microbiol.">
        <title>The Global Catalogue of Microorganisms (GCM) 10K type strain sequencing project: providing services to taxonomists for standard genome sequencing and annotation.</title>
        <authorList>
            <consortium name="The Broad Institute Genomics Platform"/>
            <consortium name="The Broad Institute Genome Sequencing Center for Infectious Disease"/>
            <person name="Wu L."/>
            <person name="Ma J."/>
        </authorList>
    </citation>
    <scope>NUCLEOTIDE SEQUENCE [LARGE SCALE GENOMIC DNA]</scope>
    <source>
        <strain evidence="4">JCM 17919</strain>
    </source>
</reference>
<dbReference type="Gene3D" id="3.30.70.1430">
    <property type="entry name" value="Multidrug efflux transporter AcrB pore domain"/>
    <property type="match status" value="2"/>
</dbReference>
<organism evidence="3 4">
    <name type="scientific">Flaviaesturariibacter amylovorans</name>
    <dbReference type="NCBI Taxonomy" id="1084520"/>
    <lineage>
        <taxon>Bacteria</taxon>
        <taxon>Pseudomonadati</taxon>
        <taxon>Bacteroidota</taxon>
        <taxon>Chitinophagia</taxon>
        <taxon>Chitinophagales</taxon>
        <taxon>Chitinophagaceae</taxon>
        <taxon>Flaviaestuariibacter</taxon>
    </lineage>
</organism>
<dbReference type="InterPro" id="IPR000731">
    <property type="entry name" value="SSD"/>
</dbReference>
<dbReference type="PANTHER" id="PTHR32063">
    <property type="match status" value="1"/>
</dbReference>
<comment type="caution">
    <text evidence="3">The sequence shown here is derived from an EMBL/GenBank/DDBJ whole genome shotgun (WGS) entry which is preliminary data.</text>
</comment>
<dbReference type="Proteomes" id="UP001501725">
    <property type="component" value="Unassembled WGS sequence"/>
</dbReference>
<dbReference type="EMBL" id="BAABGY010000006">
    <property type="protein sequence ID" value="GAA4325697.1"/>
    <property type="molecule type" value="Genomic_DNA"/>
</dbReference>
<evidence type="ECO:0000256" key="1">
    <source>
        <dbReference type="SAM" id="Phobius"/>
    </source>
</evidence>
<dbReference type="SUPFAM" id="SSF82693">
    <property type="entry name" value="Multidrug efflux transporter AcrB pore domain, PN1, PN2, PC1 and PC2 subdomains"/>
    <property type="match status" value="3"/>
</dbReference>
<sequence length="1075" mass="116482">MMPYGVEGNAIALKRKEMKIAELSIKRPTLVIVLFVVLILGGVLSYTSLGYELLPKFSPSVVSVVSVYPGASPSEVENTVTKKVEEAVSAMENIKKLEARSFESVSIVTITLKSGSDVDYALNDAQRRVNGILKDLPEDLDPPTLNKFSLDDLPVMTISAMAKLDEAAFYDLIDQRVAPTMSRVQGVAQVNLVGGQEREIQVSIDANRLQGYGLTLLQVQQAVLSSNLDFPTGSLQTRDRDILIRLSGKFRTVDELRNLVVATTPAGAQVRLIDVADVQDASKDVEKIARVNQQASIALQVIKQSDANGVAVSEQMRAELLKLQQDYAKSGLTLTVANDASTYTLQSADAVIHDLILAIVLVAFVMLFFLHSIRNALIVMVAIPASLIATFIGMSLLGYTLNLMSLLGLSLVVGILVDDAIVVLENIYRHMEMGKNRVRAAYDATKEIGFTVTSITLVIVVVFIPIALSTGLAADILKQFCVTVSIATLLSLLSSFTIVPWLSSRFGRLEKITGKTFFGRIIVSFERGLNRFTNWVTGLLKWSLAHKKTTLALVFGLLVASFWLVGAGFVGAEFFAKSDRGEFLVQVELPKDASIERTNALVQTAEKYLQQKPEVTRLITTVGQSSDGMGASQSTPYKAEIGVQLVAKQKRTDDSYVYAAKVKRELEPLLVGAKVKTVPVSILGSAEQAPIALIVTAPDLDSAMVFANAAMDQLRTVAGATEMRLSVETGNPEVSVQVDRDKMAALGLNLSTVGATMQTAFSGNTNGKFRQGENEYDINVRYGSFNRQSAEDVGNLQFINNGGQAIRLSQFATIKEGSGPSQLDRRDKSASVTVQAQSVGRPTGSIAAEWQTKFQDLKAPTGVRWVWGGDMENQSEGFGSMGIALLAAITLVYLILVALYNSFVYPLVVLFSIPLAIVGAFLALALTNNSLNIFTILGLIMLIGLVAKNAIILVDFTNQRKAEGASTYDALIDANHARLRPILMTTIAMVIGMLPIALASGAGAEWKNGLAWVIIGGLVSSLFLTLVVVPVMYAIFDKLITKVNRGRKPRPISQLMVEDYTPHPIHERELDPSHV</sequence>
<keyword evidence="1" id="KW-0812">Transmembrane</keyword>
<evidence type="ECO:0000313" key="3">
    <source>
        <dbReference type="EMBL" id="GAA4325697.1"/>
    </source>
</evidence>
<dbReference type="PANTHER" id="PTHR32063:SF0">
    <property type="entry name" value="SWARMING MOTILITY PROTEIN SWRC"/>
    <property type="match status" value="1"/>
</dbReference>
<feature type="transmembrane region" description="Helical" evidence="1">
    <location>
        <begin position="933"/>
        <end position="954"/>
    </location>
</feature>
<feature type="transmembrane region" description="Helical" evidence="1">
    <location>
        <begin position="377"/>
        <end position="397"/>
    </location>
</feature>
<dbReference type="PRINTS" id="PR00702">
    <property type="entry name" value="ACRIFLAVINRP"/>
</dbReference>
<dbReference type="SUPFAM" id="SSF82714">
    <property type="entry name" value="Multidrug efflux transporter AcrB TolC docking domain, DN and DC subdomains"/>
    <property type="match status" value="2"/>
</dbReference>
<keyword evidence="1" id="KW-1133">Transmembrane helix</keyword>
<feature type="transmembrane region" description="Helical" evidence="1">
    <location>
        <begin position="907"/>
        <end position="927"/>
    </location>
</feature>
<evidence type="ECO:0000313" key="4">
    <source>
        <dbReference type="Proteomes" id="UP001501725"/>
    </source>
</evidence>
<evidence type="ECO:0000259" key="2">
    <source>
        <dbReference type="PROSITE" id="PS50156"/>
    </source>
</evidence>
<feature type="transmembrane region" description="Helical" evidence="1">
    <location>
        <begin position="878"/>
        <end position="900"/>
    </location>
</feature>
<keyword evidence="1" id="KW-0472">Membrane</keyword>
<feature type="transmembrane region" description="Helical" evidence="1">
    <location>
        <begin position="551"/>
        <end position="572"/>
    </location>
</feature>
<dbReference type="Gene3D" id="3.30.2090.10">
    <property type="entry name" value="Multidrug efflux transporter AcrB TolC docking domain, DN and DC subdomains"/>
    <property type="match status" value="2"/>
</dbReference>
<feature type="transmembrane region" description="Helical" evidence="1">
    <location>
        <begin position="480"/>
        <end position="502"/>
    </location>
</feature>